<dbReference type="InterPro" id="IPR000783">
    <property type="entry name" value="RNA_pol_subH/Rpb5_C"/>
</dbReference>
<dbReference type="Pfam" id="PF01191">
    <property type="entry name" value="RNA_pol_Rpb5_C"/>
    <property type="match status" value="1"/>
</dbReference>
<dbReference type="GO" id="GO:0005666">
    <property type="term" value="C:RNA polymerase III complex"/>
    <property type="evidence" value="ECO:0007669"/>
    <property type="project" value="TreeGrafter"/>
</dbReference>
<keyword evidence="1" id="KW-0804">Transcription</keyword>
<name>A0A6C0J6D7_9ZZZZ</name>
<reference evidence="3" key="1">
    <citation type="journal article" date="2020" name="Nature">
        <title>Giant virus diversity and host interactions through global metagenomics.</title>
        <authorList>
            <person name="Schulz F."/>
            <person name="Roux S."/>
            <person name="Paez-Espino D."/>
            <person name="Jungbluth S."/>
            <person name="Walsh D.A."/>
            <person name="Denef V.J."/>
            <person name="McMahon K.D."/>
            <person name="Konstantinidis K.T."/>
            <person name="Eloe-Fadrosh E.A."/>
            <person name="Kyrpides N.C."/>
            <person name="Woyke T."/>
        </authorList>
    </citation>
    <scope>NUCLEOTIDE SEQUENCE</scope>
    <source>
        <strain evidence="3">GVMAG-M-3300025860-25</strain>
    </source>
</reference>
<organism evidence="3">
    <name type="scientific">viral metagenome</name>
    <dbReference type="NCBI Taxonomy" id="1070528"/>
    <lineage>
        <taxon>unclassified sequences</taxon>
        <taxon>metagenomes</taxon>
        <taxon>organismal metagenomes</taxon>
    </lineage>
</organism>
<dbReference type="GO" id="GO:0003677">
    <property type="term" value="F:DNA binding"/>
    <property type="evidence" value="ECO:0007669"/>
    <property type="project" value="InterPro"/>
</dbReference>
<dbReference type="Gene3D" id="3.40.1340.10">
    <property type="entry name" value="RNA polymerase, Rpb5, N-terminal domain"/>
    <property type="match status" value="1"/>
</dbReference>
<dbReference type="SUPFAM" id="SSF55287">
    <property type="entry name" value="RPB5-like RNA polymerase subunit"/>
    <property type="match status" value="1"/>
</dbReference>
<dbReference type="PIRSF" id="PIRSF000747">
    <property type="entry name" value="RPB5"/>
    <property type="match status" value="1"/>
</dbReference>
<dbReference type="GO" id="GO:0006362">
    <property type="term" value="P:transcription elongation by RNA polymerase I"/>
    <property type="evidence" value="ECO:0007669"/>
    <property type="project" value="TreeGrafter"/>
</dbReference>
<dbReference type="GO" id="GO:0005665">
    <property type="term" value="C:RNA polymerase II, core complex"/>
    <property type="evidence" value="ECO:0007669"/>
    <property type="project" value="TreeGrafter"/>
</dbReference>
<proteinExistence type="predicted"/>
<dbReference type="InterPro" id="IPR036710">
    <property type="entry name" value="RNA_pol_Rpb5_N_sf"/>
</dbReference>
<feature type="domain" description="RNA polymerase subunit H/Rpb5 C-terminal" evidence="2">
    <location>
        <begin position="151"/>
        <end position="224"/>
    </location>
</feature>
<dbReference type="GO" id="GO:0042797">
    <property type="term" value="P:tRNA transcription by RNA polymerase III"/>
    <property type="evidence" value="ECO:0007669"/>
    <property type="project" value="TreeGrafter"/>
</dbReference>
<dbReference type="AlphaFoldDB" id="A0A6C0J6D7"/>
<evidence type="ECO:0000259" key="2">
    <source>
        <dbReference type="Pfam" id="PF01191"/>
    </source>
</evidence>
<dbReference type="EMBL" id="MN740337">
    <property type="protein sequence ID" value="QHU01285.1"/>
    <property type="molecule type" value="Genomic_DNA"/>
</dbReference>
<dbReference type="InterPro" id="IPR035913">
    <property type="entry name" value="RPB5-like_sf"/>
</dbReference>
<dbReference type="GO" id="GO:0003899">
    <property type="term" value="F:DNA-directed RNA polymerase activity"/>
    <property type="evidence" value="ECO:0007669"/>
    <property type="project" value="InterPro"/>
</dbReference>
<evidence type="ECO:0000256" key="1">
    <source>
        <dbReference type="ARBA" id="ARBA00023163"/>
    </source>
</evidence>
<dbReference type="PANTHER" id="PTHR10535:SF0">
    <property type="entry name" value="DNA-DIRECTED RNA POLYMERASES I, II, AND III SUBUNIT RPABC1"/>
    <property type="match status" value="1"/>
</dbReference>
<dbReference type="PANTHER" id="PTHR10535">
    <property type="entry name" value="DNA-DIRECTED RNA POLYMERASES I, II, AND III SUBUNIT RPABC1"/>
    <property type="match status" value="1"/>
</dbReference>
<dbReference type="Gene3D" id="3.90.940.20">
    <property type="entry name" value="RPB5-like RNA polymerase subunit"/>
    <property type="match status" value="1"/>
</dbReference>
<accession>A0A6C0J6D7</accession>
<sequence length="227" mass="26859">MEFEHIYKSRETILDMLKIRNCDVSSYENQTKEELNIIFQQHGTKGNSEVDALDIIVDRKVDKDKELDTDIQLKNYKIMVKYLTNSKVRNQNIINCIEDIYEQEILSKDDVLIIITKDKISYQGVLEEYINRLHYRDGTFIQILWLNSLLFNISKHELVPQYNILTNEKKQALIDRLYLEKEDSLPFILVTDPAARYFGMRIGQVCEIEYNNETNGKNKFYRLCVAN</sequence>
<dbReference type="GO" id="GO:0006366">
    <property type="term" value="P:transcription by RNA polymerase II"/>
    <property type="evidence" value="ECO:0007669"/>
    <property type="project" value="TreeGrafter"/>
</dbReference>
<dbReference type="InterPro" id="IPR014381">
    <property type="entry name" value="Arch_Rpo5/euc_Rpb5"/>
</dbReference>
<evidence type="ECO:0000313" key="3">
    <source>
        <dbReference type="EMBL" id="QHU01285.1"/>
    </source>
</evidence>
<dbReference type="GO" id="GO:0005736">
    <property type="term" value="C:RNA polymerase I complex"/>
    <property type="evidence" value="ECO:0007669"/>
    <property type="project" value="TreeGrafter"/>
</dbReference>
<protein>
    <recommendedName>
        <fullName evidence="2">RNA polymerase subunit H/Rpb5 C-terminal domain-containing protein</fullName>
    </recommendedName>
</protein>